<keyword evidence="2" id="KW-1185">Reference proteome</keyword>
<evidence type="ECO:0000313" key="1">
    <source>
        <dbReference type="EMBL" id="MCK8493294.1"/>
    </source>
</evidence>
<organism evidence="1 2">
    <name type="scientific">Spirosoma liriopis</name>
    <dbReference type="NCBI Taxonomy" id="2937440"/>
    <lineage>
        <taxon>Bacteria</taxon>
        <taxon>Pseudomonadati</taxon>
        <taxon>Bacteroidota</taxon>
        <taxon>Cytophagia</taxon>
        <taxon>Cytophagales</taxon>
        <taxon>Cytophagaceae</taxon>
        <taxon>Spirosoma</taxon>
    </lineage>
</organism>
<protein>
    <recommendedName>
        <fullName evidence="3">STAS/SEC14 domain-containing protein</fullName>
    </recommendedName>
</protein>
<evidence type="ECO:0008006" key="3">
    <source>
        <dbReference type="Google" id="ProtNLM"/>
    </source>
</evidence>
<dbReference type="Proteomes" id="UP001202180">
    <property type="component" value="Unassembled WGS sequence"/>
</dbReference>
<evidence type="ECO:0000313" key="2">
    <source>
        <dbReference type="Proteomes" id="UP001202180"/>
    </source>
</evidence>
<sequence length="136" mass="15919">MKSYQNEHLTIVVECGVHLLQQQWVNIPSGESFRQGSQLTLSLARHHQIKRWLIDLRQLRMFNPTDIQWFIQHWLPKAVVLLQHNVRIAVVLNDANQFGKLGADLILRASTTLNDALTSRYFTDTEEARLWLMLPY</sequence>
<accession>A0ABT0HM90</accession>
<dbReference type="RefSeq" id="WP_248477860.1">
    <property type="nucleotide sequence ID" value="NZ_JALPRF010000002.1"/>
</dbReference>
<gene>
    <name evidence="1" type="ORF">M0L20_15610</name>
</gene>
<dbReference type="EMBL" id="JALPRF010000002">
    <property type="protein sequence ID" value="MCK8493294.1"/>
    <property type="molecule type" value="Genomic_DNA"/>
</dbReference>
<reference evidence="1 2" key="1">
    <citation type="submission" date="2022-04" db="EMBL/GenBank/DDBJ databases">
        <title>Spirosoma sp. strain RP8 genome sequencing and assembly.</title>
        <authorList>
            <person name="Jung Y."/>
        </authorList>
    </citation>
    <scope>NUCLEOTIDE SEQUENCE [LARGE SCALE GENOMIC DNA]</scope>
    <source>
        <strain evidence="1 2">RP8</strain>
    </source>
</reference>
<comment type="caution">
    <text evidence="1">The sequence shown here is derived from an EMBL/GenBank/DDBJ whole genome shotgun (WGS) entry which is preliminary data.</text>
</comment>
<name>A0ABT0HM90_9BACT</name>
<proteinExistence type="predicted"/>